<name>A0A4S2N105_9PEZI</name>
<feature type="region of interest" description="Disordered" evidence="15">
    <location>
        <begin position="782"/>
        <end position="857"/>
    </location>
</feature>
<evidence type="ECO:0000256" key="5">
    <source>
        <dbReference type="ARBA" id="ARBA00022729"/>
    </source>
</evidence>
<comment type="subcellular location">
    <subcellularLocation>
        <location evidence="1">Membrane</location>
    </subcellularLocation>
</comment>
<evidence type="ECO:0000256" key="13">
    <source>
        <dbReference type="PIRSR" id="PIRSR615500-1"/>
    </source>
</evidence>
<evidence type="ECO:0000256" key="16">
    <source>
        <dbReference type="SAM" id="Phobius"/>
    </source>
</evidence>
<feature type="compositionally biased region" description="Basic and acidic residues" evidence="15">
    <location>
        <begin position="827"/>
        <end position="837"/>
    </location>
</feature>
<dbReference type="PROSITE" id="PS00138">
    <property type="entry name" value="SUBTILASE_SER"/>
    <property type="match status" value="1"/>
</dbReference>
<dbReference type="STRING" id="341454.A0A4S2N105"/>
<feature type="compositionally biased region" description="Gly residues" evidence="15">
    <location>
        <begin position="844"/>
        <end position="857"/>
    </location>
</feature>
<gene>
    <name evidence="19" type="ORF">EX30DRAFT_347179</name>
</gene>
<dbReference type="Proteomes" id="UP000298138">
    <property type="component" value="Unassembled WGS sequence"/>
</dbReference>
<dbReference type="SUPFAM" id="SSF49785">
    <property type="entry name" value="Galactose-binding domain-like"/>
    <property type="match status" value="1"/>
</dbReference>
<keyword evidence="4 16" id="KW-0812">Transmembrane</keyword>
<dbReference type="InterPro" id="IPR034182">
    <property type="entry name" value="Kexin/furin"/>
</dbReference>
<dbReference type="AlphaFoldDB" id="A0A4S2N105"/>
<evidence type="ECO:0000256" key="12">
    <source>
        <dbReference type="ARBA" id="ARBA00023180"/>
    </source>
</evidence>
<evidence type="ECO:0000256" key="3">
    <source>
        <dbReference type="ARBA" id="ARBA00022670"/>
    </source>
</evidence>
<dbReference type="Pfam" id="PF01483">
    <property type="entry name" value="P_proprotein"/>
    <property type="match status" value="1"/>
</dbReference>
<keyword evidence="3 14" id="KW-0645">Protease</keyword>
<dbReference type="InterPro" id="IPR022398">
    <property type="entry name" value="Peptidase_S8_His-AS"/>
</dbReference>
<dbReference type="CDD" id="cd04059">
    <property type="entry name" value="Peptidases_S8_Protein_convertases_Kexins_Furin-like"/>
    <property type="match status" value="1"/>
</dbReference>
<dbReference type="Gene3D" id="3.40.50.200">
    <property type="entry name" value="Peptidase S8/S53 domain"/>
    <property type="match status" value="1"/>
</dbReference>
<keyword evidence="7 14" id="KW-0720">Serine protease</keyword>
<dbReference type="GO" id="GO:0004252">
    <property type="term" value="F:serine-type endopeptidase activity"/>
    <property type="evidence" value="ECO:0007669"/>
    <property type="project" value="UniProtKB-UniRule"/>
</dbReference>
<evidence type="ECO:0000256" key="15">
    <source>
        <dbReference type="SAM" id="MobiDB-lite"/>
    </source>
</evidence>
<dbReference type="PANTHER" id="PTHR42884:SF14">
    <property type="entry name" value="NEUROENDOCRINE CONVERTASE 1"/>
    <property type="match status" value="1"/>
</dbReference>
<evidence type="ECO:0000256" key="1">
    <source>
        <dbReference type="ARBA" id="ARBA00004370"/>
    </source>
</evidence>
<keyword evidence="11" id="KW-0865">Zymogen</keyword>
<dbReference type="OrthoDB" id="300641at2759"/>
<dbReference type="FunCoup" id="A0A4S2N105">
    <property type="interactions" value="158"/>
</dbReference>
<feature type="active site" description="Charge relay system" evidence="13 14">
    <location>
        <position position="193"/>
    </location>
</feature>
<feature type="domain" description="P/Homo B" evidence="18">
    <location>
        <begin position="483"/>
        <end position="618"/>
    </location>
</feature>
<comment type="similarity">
    <text evidence="2">Belongs to the peptidase S8 family. Furin subfamily.</text>
</comment>
<evidence type="ECO:0000259" key="18">
    <source>
        <dbReference type="PROSITE" id="PS51829"/>
    </source>
</evidence>
<dbReference type="PROSITE" id="PS51829">
    <property type="entry name" value="P_HOMO_B"/>
    <property type="match status" value="1"/>
</dbReference>
<sequence length="857" mass="93692">MRIHSARASALLLAVLQLTAAVTPPTLHRPRDYLTREYYAVQLADGASPEEYANRLQLEYEGPLGELAGHHVFSGPLEDHDVVEHYRRRRKRDLGDAADAILFSAKQKPKQLHKRIPPPHPPNQEKRGFLPEGNYPEGGERQKEIAKKLGIEDPLFKKQWHLFNPIFKGHDLNVTGLWEEGITGFNATVAIVDDGLDMDSDDLRDNYFEEGSWDFNDYGPRPNPKIELEDTHGTRCAGEIAAVKNHVCGVGVAWNAKVAGLRILSKQISDIDEAVALNYAYDRNQIYSCSWGPPDDGKAMEAPSDLIRKAIMNGVQNGRGGLGSVFVFASGNGAQQDDNCNFDGYTNSIYSITVGAIDRKGLHPYYSELCSAQMVVTYSSGSGDSIHTTDVGKPGQNACYDSHGGTSAAAPLAAGVFALVLQERPDLTWRDMQYLALDTAIPINEDDDDWVETAIGKKFNHKYGYGKLDAWAIVHAAKTFKSVKPQAWFHSPVLSVNHKIPEGGVGLKSGIMITDEDLKEANLERVEHVTIKMNLRHGLRGDVSVDLISPHGITSHIATARRHDKSPEGYKDWEFMTVKHWGEDGRGLWTVVIKDHNVNSKTGVLIDWSINLWGESIDPKKAINHPFPGDQSALPAPPKHTKPASATTVPVSVPPPKPDPTEKTDDHVDRPSKITATSSAADSTGNPPPPPNTTQTPNPDKTDNASFLPSFLPTFGVSATTQIWIYSSLVAIIAFIAGLGTWLYRKRKRVRVADGMDYEFQALNTDDADADVGGGGAVAGIGRGKSKKGKRAAGANREEDDNARKARDLYDAFGGSDDEEGSLFSVDGEKERYRDHDEESEDGAGSGSGSSGGRERR</sequence>
<feature type="active site" description="Charge relay system" evidence="13 14">
    <location>
        <position position="407"/>
    </location>
</feature>
<organism evidence="19 20">
    <name type="scientific">Ascodesmis nigricans</name>
    <dbReference type="NCBI Taxonomy" id="341454"/>
    <lineage>
        <taxon>Eukaryota</taxon>
        <taxon>Fungi</taxon>
        <taxon>Dikarya</taxon>
        <taxon>Ascomycota</taxon>
        <taxon>Pezizomycotina</taxon>
        <taxon>Pezizomycetes</taxon>
        <taxon>Pezizales</taxon>
        <taxon>Ascodesmidaceae</taxon>
        <taxon>Ascodesmis</taxon>
    </lineage>
</organism>
<dbReference type="InterPro" id="IPR036852">
    <property type="entry name" value="Peptidase_S8/S53_dom_sf"/>
</dbReference>
<dbReference type="PROSITE" id="PS51892">
    <property type="entry name" value="SUBTILASE"/>
    <property type="match status" value="1"/>
</dbReference>
<dbReference type="InterPro" id="IPR002884">
    <property type="entry name" value="P_dom"/>
</dbReference>
<dbReference type="SUPFAM" id="SSF52743">
    <property type="entry name" value="Subtilisin-like"/>
    <property type="match status" value="1"/>
</dbReference>
<dbReference type="Gene3D" id="2.60.120.260">
    <property type="entry name" value="Galactose-binding domain-like"/>
    <property type="match status" value="1"/>
</dbReference>
<dbReference type="EMBL" id="ML220114">
    <property type="protein sequence ID" value="TGZ82802.1"/>
    <property type="molecule type" value="Genomic_DNA"/>
</dbReference>
<dbReference type="PROSITE" id="PS00137">
    <property type="entry name" value="SUBTILASE_HIS"/>
    <property type="match status" value="1"/>
</dbReference>
<reference evidence="19 20" key="1">
    <citation type="submission" date="2019-04" db="EMBL/GenBank/DDBJ databases">
        <title>Comparative genomics and transcriptomics to analyze fruiting body development in filamentous ascomycetes.</title>
        <authorList>
            <consortium name="DOE Joint Genome Institute"/>
            <person name="Lutkenhaus R."/>
            <person name="Traeger S."/>
            <person name="Breuer J."/>
            <person name="Kuo A."/>
            <person name="Lipzen A."/>
            <person name="Pangilinan J."/>
            <person name="Dilworth D."/>
            <person name="Sandor L."/>
            <person name="Poggeler S."/>
            <person name="Barry K."/>
            <person name="Grigoriev I.V."/>
            <person name="Nowrousian M."/>
        </authorList>
    </citation>
    <scope>NUCLEOTIDE SEQUENCE [LARGE SCALE GENOMIC DNA]</scope>
    <source>
        <strain evidence="19 20">CBS 389.68</strain>
    </source>
</reference>
<feature type="compositionally biased region" description="Polar residues" evidence="15">
    <location>
        <begin position="674"/>
        <end position="685"/>
    </location>
</feature>
<feature type="chain" id="PRO_5020237538" description="P/Homo B domain-containing protein" evidence="17">
    <location>
        <begin position="22"/>
        <end position="857"/>
    </location>
</feature>
<evidence type="ECO:0000256" key="4">
    <source>
        <dbReference type="ARBA" id="ARBA00022692"/>
    </source>
</evidence>
<evidence type="ECO:0000256" key="9">
    <source>
        <dbReference type="ARBA" id="ARBA00022989"/>
    </source>
</evidence>
<proteinExistence type="inferred from homology"/>
<dbReference type="InterPro" id="IPR008979">
    <property type="entry name" value="Galactose-bd-like_sf"/>
</dbReference>
<dbReference type="InterPro" id="IPR023827">
    <property type="entry name" value="Peptidase_S8_Asp-AS"/>
</dbReference>
<dbReference type="InterPro" id="IPR000209">
    <property type="entry name" value="Peptidase_S8/S53_dom"/>
</dbReference>
<dbReference type="InterPro" id="IPR023828">
    <property type="entry name" value="Peptidase_S8_Ser-AS"/>
</dbReference>
<keyword evidence="20" id="KW-1185">Reference proteome</keyword>
<dbReference type="FunFam" id="2.60.120.260:FF:000026">
    <property type="entry name" value="proprotein convertase subtilisin/kexin type 7"/>
    <property type="match status" value="1"/>
</dbReference>
<dbReference type="GO" id="GO:0007323">
    <property type="term" value="P:peptide pheromone maturation"/>
    <property type="evidence" value="ECO:0007669"/>
    <property type="project" value="UniProtKB-ARBA"/>
</dbReference>
<evidence type="ECO:0000313" key="20">
    <source>
        <dbReference type="Proteomes" id="UP000298138"/>
    </source>
</evidence>
<dbReference type="FunFam" id="3.40.50.200:FF:000005">
    <property type="entry name" value="Proprotein convertase subtilisin/kexin type 7"/>
    <property type="match status" value="1"/>
</dbReference>
<protein>
    <recommendedName>
        <fullName evidence="18">P/Homo B domain-containing protein</fullName>
    </recommendedName>
</protein>
<dbReference type="Pfam" id="PF00082">
    <property type="entry name" value="Peptidase_S8"/>
    <property type="match status" value="1"/>
</dbReference>
<evidence type="ECO:0000256" key="10">
    <source>
        <dbReference type="ARBA" id="ARBA00023136"/>
    </source>
</evidence>
<feature type="signal peptide" evidence="17">
    <location>
        <begin position="1"/>
        <end position="21"/>
    </location>
</feature>
<evidence type="ECO:0000256" key="2">
    <source>
        <dbReference type="ARBA" id="ARBA00005325"/>
    </source>
</evidence>
<evidence type="ECO:0000256" key="11">
    <source>
        <dbReference type="ARBA" id="ARBA00023145"/>
    </source>
</evidence>
<keyword evidence="10 16" id="KW-0472">Membrane</keyword>
<feature type="active site" description="Charge relay system" evidence="13 14">
    <location>
        <position position="232"/>
    </location>
</feature>
<accession>A0A4S2N105</accession>
<dbReference type="PRINTS" id="PR00723">
    <property type="entry name" value="SUBTILISIN"/>
</dbReference>
<evidence type="ECO:0000256" key="17">
    <source>
        <dbReference type="SAM" id="SignalP"/>
    </source>
</evidence>
<keyword evidence="9 16" id="KW-1133">Transmembrane helix</keyword>
<dbReference type="GO" id="GO:0000139">
    <property type="term" value="C:Golgi membrane"/>
    <property type="evidence" value="ECO:0007669"/>
    <property type="project" value="TreeGrafter"/>
</dbReference>
<dbReference type="PROSITE" id="PS00136">
    <property type="entry name" value="SUBTILASE_ASP"/>
    <property type="match status" value="1"/>
</dbReference>
<evidence type="ECO:0000256" key="6">
    <source>
        <dbReference type="ARBA" id="ARBA00022801"/>
    </source>
</evidence>
<dbReference type="InterPro" id="IPR015500">
    <property type="entry name" value="Peptidase_S8_subtilisin-rel"/>
</dbReference>
<dbReference type="GO" id="GO:0016485">
    <property type="term" value="P:protein processing"/>
    <property type="evidence" value="ECO:0007669"/>
    <property type="project" value="TreeGrafter"/>
</dbReference>
<dbReference type="PANTHER" id="PTHR42884">
    <property type="entry name" value="PROPROTEIN CONVERTASE SUBTILISIN/KEXIN-RELATED"/>
    <property type="match status" value="1"/>
</dbReference>
<keyword evidence="12" id="KW-0325">Glycoprotein</keyword>
<keyword evidence="5 17" id="KW-0732">Signal</keyword>
<evidence type="ECO:0000256" key="14">
    <source>
        <dbReference type="PROSITE-ProRule" id="PRU01240"/>
    </source>
</evidence>
<feature type="region of interest" description="Disordered" evidence="15">
    <location>
        <begin position="109"/>
        <end position="139"/>
    </location>
</feature>
<evidence type="ECO:0000256" key="8">
    <source>
        <dbReference type="ARBA" id="ARBA00022837"/>
    </source>
</evidence>
<keyword evidence="6 14" id="KW-0378">Hydrolase</keyword>
<feature type="transmembrane region" description="Helical" evidence="16">
    <location>
        <begin position="723"/>
        <end position="744"/>
    </location>
</feature>
<feature type="region of interest" description="Disordered" evidence="15">
    <location>
        <begin position="623"/>
        <end position="705"/>
    </location>
</feature>
<feature type="compositionally biased region" description="Basic and acidic residues" evidence="15">
    <location>
        <begin position="659"/>
        <end position="672"/>
    </location>
</feature>
<dbReference type="InParanoid" id="A0A4S2N105"/>
<dbReference type="GO" id="GO:0005802">
    <property type="term" value="C:trans-Golgi network"/>
    <property type="evidence" value="ECO:0007669"/>
    <property type="project" value="TreeGrafter"/>
</dbReference>
<keyword evidence="8" id="KW-0106">Calcium</keyword>
<evidence type="ECO:0000256" key="7">
    <source>
        <dbReference type="ARBA" id="ARBA00022825"/>
    </source>
</evidence>
<evidence type="ECO:0000313" key="19">
    <source>
        <dbReference type="EMBL" id="TGZ82802.1"/>
    </source>
</evidence>